<name>A0AAV5WIX0_9BILA</name>
<dbReference type="PANTHER" id="PTHR47022">
    <property type="entry name" value="BTB AND MATH DOMAIN-CONTAINING PROTEIN 36-RELATED"/>
    <property type="match status" value="1"/>
</dbReference>
<dbReference type="Gene3D" id="2.60.210.10">
    <property type="entry name" value="Apoptosis, Tumor Necrosis Factor Receptor Associated Protein 2, Chain A"/>
    <property type="match status" value="1"/>
</dbReference>
<dbReference type="PANTHER" id="PTHR47022:SF1">
    <property type="entry name" value="BTB AND MATH DOMAIN-CONTAINING PROTEIN 36-RELATED"/>
    <property type="match status" value="1"/>
</dbReference>
<evidence type="ECO:0000313" key="3">
    <source>
        <dbReference type="Proteomes" id="UP001432322"/>
    </source>
</evidence>
<comment type="caution">
    <text evidence="2">The sequence shown here is derived from an EMBL/GenBank/DDBJ whole genome shotgun (WGS) entry which is preliminary data.</text>
</comment>
<evidence type="ECO:0000259" key="1">
    <source>
        <dbReference type="PROSITE" id="PS50097"/>
    </source>
</evidence>
<gene>
    <name evidence="2" type="ORF">PFISCL1PPCAC_21956</name>
</gene>
<dbReference type="CDD" id="cd18186">
    <property type="entry name" value="BTB_POZ_ZBTB_KLHL-like"/>
    <property type="match status" value="1"/>
</dbReference>
<dbReference type="PROSITE" id="PS50097">
    <property type="entry name" value="BTB"/>
    <property type="match status" value="1"/>
</dbReference>
<dbReference type="SUPFAM" id="SSF49599">
    <property type="entry name" value="TRAF domain-like"/>
    <property type="match status" value="1"/>
</dbReference>
<dbReference type="Proteomes" id="UP001432322">
    <property type="component" value="Unassembled WGS sequence"/>
</dbReference>
<feature type="domain" description="BTB" evidence="1">
    <location>
        <begin position="137"/>
        <end position="204"/>
    </location>
</feature>
<dbReference type="InterPro" id="IPR000210">
    <property type="entry name" value="BTB/POZ_dom"/>
</dbReference>
<proteinExistence type="predicted"/>
<dbReference type="InterPro" id="IPR011333">
    <property type="entry name" value="SKP1/BTB/POZ_sf"/>
</dbReference>
<protein>
    <recommendedName>
        <fullName evidence="1">BTB domain-containing protein</fullName>
    </recommendedName>
</protein>
<dbReference type="SMART" id="SM00225">
    <property type="entry name" value="BTB"/>
    <property type="match status" value="1"/>
</dbReference>
<evidence type="ECO:0000313" key="2">
    <source>
        <dbReference type="EMBL" id="GMT30659.1"/>
    </source>
</evidence>
<dbReference type="InterPro" id="IPR002083">
    <property type="entry name" value="MATH/TRAF_dom"/>
</dbReference>
<organism evidence="2 3">
    <name type="scientific">Pristionchus fissidentatus</name>
    <dbReference type="NCBI Taxonomy" id="1538716"/>
    <lineage>
        <taxon>Eukaryota</taxon>
        <taxon>Metazoa</taxon>
        <taxon>Ecdysozoa</taxon>
        <taxon>Nematoda</taxon>
        <taxon>Chromadorea</taxon>
        <taxon>Rhabditida</taxon>
        <taxon>Rhabditina</taxon>
        <taxon>Diplogasteromorpha</taxon>
        <taxon>Diplogasteroidea</taxon>
        <taxon>Neodiplogasteridae</taxon>
        <taxon>Pristionchus</taxon>
    </lineage>
</organism>
<dbReference type="Pfam" id="PF22486">
    <property type="entry name" value="MATH_2"/>
    <property type="match status" value="1"/>
</dbReference>
<accession>A0AAV5WIX0</accession>
<dbReference type="SUPFAM" id="SSF54695">
    <property type="entry name" value="POZ domain"/>
    <property type="match status" value="1"/>
</dbReference>
<dbReference type="InterPro" id="IPR008974">
    <property type="entry name" value="TRAF-like"/>
</dbReference>
<dbReference type="Pfam" id="PF00651">
    <property type="entry name" value="BTB"/>
    <property type="match status" value="1"/>
</dbReference>
<reference evidence="2" key="1">
    <citation type="submission" date="2023-10" db="EMBL/GenBank/DDBJ databases">
        <title>Genome assembly of Pristionchus species.</title>
        <authorList>
            <person name="Yoshida K."/>
            <person name="Sommer R.J."/>
        </authorList>
    </citation>
    <scope>NUCLEOTIDE SEQUENCE</scope>
    <source>
        <strain evidence="2">RS5133</strain>
    </source>
</reference>
<keyword evidence="3" id="KW-1185">Reference proteome</keyword>
<dbReference type="Gene3D" id="3.30.710.10">
    <property type="entry name" value="Potassium Channel Kv1.1, Chain A"/>
    <property type="match status" value="1"/>
</dbReference>
<dbReference type="EMBL" id="BTSY01000005">
    <property type="protein sequence ID" value="GMT30659.1"/>
    <property type="molecule type" value="Genomic_DNA"/>
</dbReference>
<dbReference type="AlphaFoldDB" id="A0AAV5WIX0"/>
<feature type="non-terminal residue" evidence="2">
    <location>
        <position position="1"/>
    </location>
</feature>
<sequence>TSVTKYSHNLPWKIGVNIEESDRSGNVARLNLYMYCNRESECPLWKCQASWSFSIIRHIDGEPDSSEKVVVNNLWFAQRSPNWACFWPHDWATVKDPKNEYFVGDKITILASVWIKRIDCVPERVHFDFSVPNLGMSNIVLRIGERRLHVSKEILSSHSPVFAAMFNGDYDEKNKDEIELKDVEYDEFVELLNLIYPSSTEFNVVMMTHVLKLADLYGVTSVMNKAVAYLHSTKLVPLPHKLKLADEYRLHKLRRLCLEALKTMDEVKELSKTFEFADYSSDMRAALLERVLEL</sequence>